<feature type="domain" description="Pseudouridine synthase RsuA/RluA-like" evidence="3">
    <location>
        <begin position="19"/>
        <end position="121"/>
    </location>
</feature>
<name>J9TV97_BRAPL</name>
<protein>
    <submittedName>
        <fullName evidence="4">Pseudouridine synthase</fullName>
    </submittedName>
</protein>
<dbReference type="InterPro" id="IPR020103">
    <property type="entry name" value="PsdUridine_synth_cat_dom_sf"/>
</dbReference>
<evidence type="ECO:0000313" key="5">
    <source>
        <dbReference type="Proteomes" id="UP000007346"/>
    </source>
</evidence>
<evidence type="ECO:0000256" key="2">
    <source>
        <dbReference type="ARBA" id="ARBA00023235"/>
    </source>
</evidence>
<comment type="similarity">
    <text evidence="1">Belongs to the pseudouridine synthase RluA family.</text>
</comment>
<gene>
    <name evidence="4" type="ORF">B2904_orf1087</name>
</gene>
<dbReference type="PANTHER" id="PTHR21600">
    <property type="entry name" value="MITOCHONDRIAL RNA PSEUDOURIDINE SYNTHASE"/>
    <property type="match status" value="1"/>
</dbReference>
<dbReference type="GO" id="GO:0009982">
    <property type="term" value="F:pseudouridine synthase activity"/>
    <property type="evidence" value="ECO:0007669"/>
    <property type="project" value="InterPro"/>
</dbReference>
<dbReference type="InterPro" id="IPR050188">
    <property type="entry name" value="RluA_PseudoU_synthase"/>
</dbReference>
<dbReference type="GO" id="GO:0006396">
    <property type="term" value="P:RNA processing"/>
    <property type="evidence" value="ECO:0007669"/>
    <property type="project" value="UniProtKB-ARBA"/>
</dbReference>
<reference evidence="4 5" key="1">
    <citation type="journal article" date="2012" name="BMC Genomics">
        <title>Comparative genomics of Brachyspira pilosicoli strains: genome rearrangements, reductions and correlation of genetic compliment with phenotypic diversity.</title>
        <authorList>
            <person name="Mappley L.J."/>
            <person name="Black M.L."/>
            <person name="Abuoun M."/>
            <person name="Darby A.C."/>
            <person name="Woodward M.J."/>
            <person name="Parkhill J."/>
            <person name="Turner A.K."/>
            <person name="Bellgard M.I."/>
            <person name="La T."/>
            <person name="Phillips N.D."/>
            <person name="La Ragione R.M."/>
            <person name="Hampson D.J."/>
        </authorList>
    </citation>
    <scope>NUCLEOTIDE SEQUENCE [LARGE SCALE GENOMIC DNA]</scope>
    <source>
        <strain evidence="4">B2904</strain>
    </source>
</reference>
<keyword evidence="2" id="KW-0413">Isomerase</keyword>
<dbReference type="Pfam" id="PF00849">
    <property type="entry name" value="PseudoU_synth_2"/>
    <property type="match status" value="1"/>
</dbReference>
<dbReference type="EMBL" id="CP003490">
    <property type="protein sequence ID" value="AFR70427.1"/>
    <property type="molecule type" value="Genomic_DNA"/>
</dbReference>
<dbReference type="GO" id="GO:0001522">
    <property type="term" value="P:pseudouridine synthesis"/>
    <property type="evidence" value="ECO:0007669"/>
    <property type="project" value="InterPro"/>
</dbReference>
<proteinExistence type="inferred from homology"/>
<evidence type="ECO:0000256" key="1">
    <source>
        <dbReference type="ARBA" id="ARBA00010876"/>
    </source>
</evidence>
<dbReference type="KEGG" id="bpj:B2904_orf1087"/>
<dbReference type="HOGENOM" id="CLU_146530_0_0_12"/>
<dbReference type="InterPro" id="IPR006145">
    <property type="entry name" value="PsdUridine_synth_RsuA/RluA"/>
</dbReference>
<dbReference type="InterPro" id="IPR006224">
    <property type="entry name" value="PsdUridine_synth_RluA-like_CS"/>
</dbReference>
<sequence>MNNLEQITNFINPLYEDNHIIVAVKPPNIPTQADNTGDTSFFENIKDYIKLKYNKQGNVFLGLVHRLDRPVSGVMVFAKTSKAASRLSEAIRNRNFQKTYYCVVKGILLEKENTLENYLIKKQTNLETLQWLFLKILRMLKKLFFIIKY</sequence>
<dbReference type="GO" id="GO:0003723">
    <property type="term" value="F:RNA binding"/>
    <property type="evidence" value="ECO:0007669"/>
    <property type="project" value="InterPro"/>
</dbReference>
<accession>J9TV97</accession>
<dbReference type="CDD" id="cd02869">
    <property type="entry name" value="PseudoU_synth_RluA_like"/>
    <property type="match status" value="1"/>
</dbReference>
<dbReference type="AlphaFoldDB" id="J9TV97"/>
<evidence type="ECO:0000313" key="4">
    <source>
        <dbReference type="EMBL" id="AFR70427.1"/>
    </source>
</evidence>
<dbReference type="PANTHER" id="PTHR21600:SF83">
    <property type="entry name" value="PSEUDOURIDYLATE SYNTHASE RPUSD4, MITOCHONDRIAL"/>
    <property type="match status" value="1"/>
</dbReference>
<dbReference type="GO" id="GO:0140098">
    <property type="term" value="F:catalytic activity, acting on RNA"/>
    <property type="evidence" value="ECO:0007669"/>
    <property type="project" value="UniProtKB-ARBA"/>
</dbReference>
<dbReference type="SUPFAM" id="SSF55120">
    <property type="entry name" value="Pseudouridine synthase"/>
    <property type="match status" value="1"/>
</dbReference>
<dbReference type="PROSITE" id="PS01129">
    <property type="entry name" value="PSI_RLU"/>
    <property type="match status" value="1"/>
</dbReference>
<evidence type="ECO:0000259" key="3">
    <source>
        <dbReference type="Pfam" id="PF00849"/>
    </source>
</evidence>
<dbReference type="Proteomes" id="UP000007346">
    <property type="component" value="Chromosome"/>
</dbReference>
<dbReference type="Gene3D" id="3.30.2350.10">
    <property type="entry name" value="Pseudouridine synthase"/>
    <property type="match status" value="1"/>
</dbReference>
<organism evidence="4 5">
    <name type="scientific">Brachyspira pilosicoli B2904</name>
    <dbReference type="NCBI Taxonomy" id="1133568"/>
    <lineage>
        <taxon>Bacteria</taxon>
        <taxon>Pseudomonadati</taxon>
        <taxon>Spirochaetota</taxon>
        <taxon>Spirochaetia</taxon>
        <taxon>Brachyspirales</taxon>
        <taxon>Brachyspiraceae</taxon>
        <taxon>Brachyspira</taxon>
    </lineage>
</organism>